<proteinExistence type="predicted"/>
<dbReference type="AlphaFoldDB" id="A0AAV9XXR1"/>
<comment type="subcellular location">
    <subcellularLocation>
        <location evidence="1">Membrane</location>
    </subcellularLocation>
</comment>
<evidence type="ECO:0000259" key="6">
    <source>
        <dbReference type="SMART" id="SM00449"/>
    </source>
</evidence>
<keyword evidence="8" id="KW-1185">Reference proteome</keyword>
<feature type="compositionally biased region" description="Polar residues" evidence="5">
    <location>
        <begin position="113"/>
        <end position="123"/>
    </location>
</feature>
<feature type="compositionally biased region" description="Basic and acidic residues" evidence="5">
    <location>
        <begin position="34"/>
        <end position="52"/>
    </location>
</feature>
<keyword evidence="4" id="KW-0472">Membrane</keyword>
<reference evidence="7 8" key="1">
    <citation type="submission" date="2019-10" db="EMBL/GenBank/DDBJ databases">
        <authorList>
            <person name="Palmer J.M."/>
        </authorList>
    </citation>
    <scope>NUCLEOTIDE SEQUENCE [LARGE SCALE GENOMIC DNA]</scope>
    <source>
        <strain evidence="7 8">TWF694</strain>
    </source>
</reference>
<feature type="region of interest" description="Disordered" evidence="5">
    <location>
        <begin position="1"/>
        <end position="130"/>
    </location>
</feature>
<dbReference type="SUPFAM" id="SSF49899">
    <property type="entry name" value="Concanavalin A-like lectins/glucanases"/>
    <property type="match status" value="1"/>
</dbReference>
<keyword evidence="3" id="KW-1133">Transmembrane helix</keyword>
<name>A0AAV9XXR1_9PEZI</name>
<evidence type="ECO:0000256" key="4">
    <source>
        <dbReference type="ARBA" id="ARBA00023136"/>
    </source>
</evidence>
<dbReference type="SMART" id="SM00449">
    <property type="entry name" value="SPRY"/>
    <property type="match status" value="1"/>
</dbReference>
<dbReference type="GO" id="GO:0016020">
    <property type="term" value="C:membrane"/>
    <property type="evidence" value="ECO:0007669"/>
    <property type="project" value="UniProtKB-SubCell"/>
</dbReference>
<dbReference type="InterPro" id="IPR050618">
    <property type="entry name" value="Ubq-SigPath_Reg"/>
</dbReference>
<evidence type="ECO:0000256" key="1">
    <source>
        <dbReference type="ARBA" id="ARBA00004370"/>
    </source>
</evidence>
<evidence type="ECO:0000313" key="8">
    <source>
        <dbReference type="Proteomes" id="UP001365542"/>
    </source>
</evidence>
<dbReference type="InterPro" id="IPR043136">
    <property type="entry name" value="B30.2/SPRY_sf"/>
</dbReference>
<dbReference type="CDD" id="cd12910">
    <property type="entry name" value="SPRY_SSH4_like"/>
    <property type="match status" value="1"/>
</dbReference>
<sequence>MGLFSKLKRKDNQQDFSHLQGGSSSDYPPPPPEDYSHLSSENKGKGKGHEEYPPPSGIPPGYDVPPSGFPPSFDQAGGSSQVPGYHEDNYGPPPGPPPGYILFGTAPPPTPPIRSQKSSQGLNASEDDADAGHEYCRQHGIYPPTYQSPENLDRVNRGEVGLFQPANFYGELRQESKTRFHVHSRPDTQDTTLLSGLPLFTHFQHYPREKGYKTVYYEITIRSLGRDSSVAIGFTNVPAPPFRLPGWHRGGLAVHSDDGNRYINDPYGGRKFTEPFRDGETIGLGMRFRLGMAQAFLTRNGREAGHWLIDEPTDLEDTNRLNGDGNVKGLMGDNDLYAAVGVFGQIEIEVEFGYNEWQDSTIQL</sequence>
<dbReference type="Proteomes" id="UP001365542">
    <property type="component" value="Unassembled WGS sequence"/>
</dbReference>
<dbReference type="InterPro" id="IPR013320">
    <property type="entry name" value="ConA-like_dom_sf"/>
</dbReference>
<dbReference type="PANTHER" id="PTHR12864">
    <property type="entry name" value="RAN BINDING PROTEIN 9-RELATED"/>
    <property type="match status" value="1"/>
</dbReference>
<evidence type="ECO:0000256" key="5">
    <source>
        <dbReference type="SAM" id="MobiDB-lite"/>
    </source>
</evidence>
<dbReference type="InterPro" id="IPR035780">
    <property type="entry name" value="SPRY_Ssh4-like"/>
</dbReference>
<keyword evidence="2" id="KW-0812">Transmembrane</keyword>
<feature type="domain" description="SPRY" evidence="6">
    <location>
        <begin position="212"/>
        <end position="356"/>
    </location>
</feature>
<comment type="caution">
    <text evidence="7">The sequence shown here is derived from an EMBL/GenBank/DDBJ whole genome shotgun (WGS) entry which is preliminary data.</text>
</comment>
<dbReference type="InterPro" id="IPR003877">
    <property type="entry name" value="SPRY_dom"/>
</dbReference>
<evidence type="ECO:0000256" key="3">
    <source>
        <dbReference type="ARBA" id="ARBA00022989"/>
    </source>
</evidence>
<protein>
    <recommendedName>
        <fullName evidence="6">SPRY domain-containing protein</fullName>
    </recommendedName>
</protein>
<evidence type="ECO:0000313" key="7">
    <source>
        <dbReference type="EMBL" id="KAK6544593.1"/>
    </source>
</evidence>
<organism evidence="7 8">
    <name type="scientific">Orbilia ellipsospora</name>
    <dbReference type="NCBI Taxonomy" id="2528407"/>
    <lineage>
        <taxon>Eukaryota</taxon>
        <taxon>Fungi</taxon>
        <taxon>Dikarya</taxon>
        <taxon>Ascomycota</taxon>
        <taxon>Pezizomycotina</taxon>
        <taxon>Orbiliomycetes</taxon>
        <taxon>Orbiliales</taxon>
        <taxon>Orbiliaceae</taxon>
        <taxon>Orbilia</taxon>
    </lineage>
</organism>
<accession>A0AAV9XXR1</accession>
<gene>
    <name evidence="7" type="ORF">TWF694_001281</name>
</gene>
<evidence type="ECO:0000256" key="2">
    <source>
        <dbReference type="ARBA" id="ARBA00022692"/>
    </source>
</evidence>
<dbReference type="Gene3D" id="2.60.120.920">
    <property type="match status" value="1"/>
</dbReference>
<dbReference type="EMBL" id="JAVHJO010000001">
    <property type="protein sequence ID" value="KAK6544593.1"/>
    <property type="molecule type" value="Genomic_DNA"/>
</dbReference>